<feature type="compositionally biased region" description="Polar residues" evidence="1">
    <location>
        <begin position="110"/>
        <end position="123"/>
    </location>
</feature>
<protein>
    <submittedName>
        <fullName evidence="2">Uncharacterized protein</fullName>
    </submittedName>
</protein>
<proteinExistence type="predicted"/>
<evidence type="ECO:0000256" key="1">
    <source>
        <dbReference type="SAM" id="MobiDB-lite"/>
    </source>
</evidence>
<accession>A0A9E7EKU9</accession>
<dbReference type="EMBL" id="CP097503">
    <property type="protein sequence ID" value="URD79324.1"/>
    <property type="molecule type" value="Genomic_DNA"/>
</dbReference>
<evidence type="ECO:0000313" key="2">
    <source>
        <dbReference type="EMBL" id="URD79324.1"/>
    </source>
</evidence>
<feature type="region of interest" description="Disordered" evidence="1">
    <location>
        <begin position="92"/>
        <end position="133"/>
    </location>
</feature>
<feature type="compositionally biased region" description="Basic and acidic residues" evidence="1">
    <location>
        <begin position="97"/>
        <end position="109"/>
    </location>
</feature>
<dbReference type="AlphaFoldDB" id="A0A9E7EKU9"/>
<evidence type="ECO:0000313" key="3">
    <source>
        <dbReference type="Proteomes" id="UP001055439"/>
    </source>
</evidence>
<sequence>MSKAETKTCPPPPPSVSLMSPEAFGWLGRAKNRPSPALKKLNLRGEYLLWLHGEQFCWRDEQNSGPSHGDDVTDEFHGRRLIVLPKWLEGGLRGRPRSRESSMDQHKNTMDNNQDDASPTELSKSGPDGGWGSWTPSYQMRTVGFGGATPIWDCGRRHTKCARLGLVAPLPHEHITHGCS</sequence>
<dbReference type="Proteomes" id="UP001055439">
    <property type="component" value="Chromosome 10"/>
</dbReference>
<keyword evidence="3" id="KW-1185">Reference proteome</keyword>
<organism evidence="2 3">
    <name type="scientific">Musa troglodytarum</name>
    <name type="common">fe'i banana</name>
    <dbReference type="NCBI Taxonomy" id="320322"/>
    <lineage>
        <taxon>Eukaryota</taxon>
        <taxon>Viridiplantae</taxon>
        <taxon>Streptophyta</taxon>
        <taxon>Embryophyta</taxon>
        <taxon>Tracheophyta</taxon>
        <taxon>Spermatophyta</taxon>
        <taxon>Magnoliopsida</taxon>
        <taxon>Liliopsida</taxon>
        <taxon>Zingiberales</taxon>
        <taxon>Musaceae</taxon>
        <taxon>Musa</taxon>
    </lineage>
</organism>
<gene>
    <name evidence="2" type="ORF">MUK42_10409</name>
</gene>
<name>A0A9E7EKU9_9LILI</name>
<reference evidence="2" key="1">
    <citation type="submission" date="2022-05" db="EMBL/GenBank/DDBJ databases">
        <title>The Musa troglodytarum L. genome provides insights into the mechanism of non-climacteric behaviour and enrichment of carotenoids.</title>
        <authorList>
            <person name="Wang J."/>
        </authorList>
    </citation>
    <scope>NUCLEOTIDE SEQUENCE</scope>
    <source>
        <tissue evidence="2">Leaf</tissue>
    </source>
</reference>